<evidence type="ECO:0000313" key="8">
    <source>
        <dbReference type="EMBL" id="WTT14132.1"/>
    </source>
</evidence>
<evidence type="ECO:0000256" key="3">
    <source>
        <dbReference type="ARBA" id="ARBA00022827"/>
    </source>
</evidence>
<evidence type="ECO:0000256" key="2">
    <source>
        <dbReference type="ARBA" id="ARBA00022630"/>
    </source>
</evidence>
<evidence type="ECO:0000256" key="6">
    <source>
        <dbReference type="SAM" id="MobiDB-lite"/>
    </source>
</evidence>
<accession>A0AAU1ZQ47</accession>
<gene>
    <name evidence="8" type="ORF">OHA22_00680</name>
</gene>
<feature type="domain" description="FAD-binding" evidence="7">
    <location>
        <begin position="5"/>
        <end position="351"/>
    </location>
</feature>
<sequence length="410" mass="44698">MREEKVTVVGAGIGGLTLAIALQRQGVDVEVCEQARELDEIGAGIGLFANGTRLLARLGLGPALDAHSCDPTEVIFRDGLGGARIASHVLAEGDWYRTEFDSRYSGIHRKDLQRILVDALEPGTIRLGRRLTGLSEEPGGTAAMHWADGTVSRADVIVAADGIRSLVRPWVTGTDAVRYSGTSGFRGVVRVADLPSLPDPRAIQYWVGDGAHLLHFPIGPDYEHVTFLAVVESPKQWPDQERWRVPCTTEDALAPFRGWHPAVTEMIGALPHTERWGLFGLGPLPTWSRANVVLLGDSAHGMLPHHGQGANQSVEDAFALAEILTAEDGTPPAARLERYWRLRMPRAQRVQKVSWVTNRWLHIPDGPEVPERDALFRAVGTNLPWVHEYDAQSAAAGEDRTTAPAPATTH</sequence>
<dbReference type="PANTHER" id="PTHR13789">
    <property type="entry name" value="MONOOXYGENASE"/>
    <property type="match status" value="1"/>
</dbReference>
<dbReference type="InterPro" id="IPR050493">
    <property type="entry name" value="FAD-dep_Monooxygenase_BioMet"/>
</dbReference>
<name>A0AAU1ZQ47_9ACTN</name>
<protein>
    <submittedName>
        <fullName evidence="8">FAD-dependent monooxygenase</fullName>
    </submittedName>
</protein>
<dbReference type="PRINTS" id="PR00420">
    <property type="entry name" value="RNGMNOXGNASE"/>
</dbReference>
<keyword evidence="5 8" id="KW-0503">Monooxygenase</keyword>
<dbReference type="AlphaFoldDB" id="A0AAU1ZQ47"/>
<dbReference type="PANTHER" id="PTHR13789:SF318">
    <property type="entry name" value="GERANYLGERANYL DIPHOSPHATE REDUCTASE"/>
    <property type="match status" value="1"/>
</dbReference>
<proteinExistence type="predicted"/>
<feature type="region of interest" description="Disordered" evidence="6">
    <location>
        <begin position="391"/>
        <end position="410"/>
    </location>
</feature>
<dbReference type="EMBL" id="CP108222">
    <property type="protein sequence ID" value="WTT14132.1"/>
    <property type="molecule type" value="Genomic_DNA"/>
</dbReference>
<dbReference type="GO" id="GO:0004497">
    <property type="term" value="F:monooxygenase activity"/>
    <property type="evidence" value="ECO:0007669"/>
    <property type="project" value="UniProtKB-KW"/>
</dbReference>
<dbReference type="Gene3D" id="3.50.50.60">
    <property type="entry name" value="FAD/NAD(P)-binding domain"/>
    <property type="match status" value="1"/>
</dbReference>
<keyword evidence="3" id="KW-0274">FAD</keyword>
<evidence type="ECO:0000256" key="5">
    <source>
        <dbReference type="ARBA" id="ARBA00023033"/>
    </source>
</evidence>
<keyword evidence="2" id="KW-0285">Flavoprotein</keyword>
<organism evidence="8">
    <name type="scientific">Streptomyces sp. NBC_00093</name>
    <dbReference type="NCBI Taxonomy" id="2975649"/>
    <lineage>
        <taxon>Bacteria</taxon>
        <taxon>Bacillati</taxon>
        <taxon>Actinomycetota</taxon>
        <taxon>Actinomycetes</taxon>
        <taxon>Kitasatosporales</taxon>
        <taxon>Streptomycetaceae</taxon>
        <taxon>Streptomyces</taxon>
    </lineage>
</organism>
<dbReference type="SUPFAM" id="SSF51905">
    <property type="entry name" value="FAD/NAD(P)-binding domain"/>
    <property type="match status" value="1"/>
</dbReference>
<evidence type="ECO:0000259" key="7">
    <source>
        <dbReference type="Pfam" id="PF01494"/>
    </source>
</evidence>
<evidence type="ECO:0000256" key="1">
    <source>
        <dbReference type="ARBA" id="ARBA00001974"/>
    </source>
</evidence>
<dbReference type="Pfam" id="PF01494">
    <property type="entry name" value="FAD_binding_3"/>
    <property type="match status" value="1"/>
</dbReference>
<dbReference type="SUPFAM" id="SSF54373">
    <property type="entry name" value="FAD-linked reductases, C-terminal domain"/>
    <property type="match status" value="1"/>
</dbReference>
<reference evidence="8" key="1">
    <citation type="submission" date="2022-10" db="EMBL/GenBank/DDBJ databases">
        <title>The complete genomes of actinobacterial strains from the NBC collection.</title>
        <authorList>
            <person name="Joergensen T.S."/>
            <person name="Alvarez Arevalo M."/>
            <person name="Sterndorff E.B."/>
            <person name="Faurdal D."/>
            <person name="Vuksanovic O."/>
            <person name="Mourched A.-S."/>
            <person name="Charusanti P."/>
            <person name="Shaw S."/>
            <person name="Blin K."/>
            <person name="Weber T."/>
        </authorList>
    </citation>
    <scope>NUCLEOTIDE SEQUENCE</scope>
    <source>
        <strain evidence="8">NBC_00093</strain>
    </source>
</reference>
<dbReference type="InterPro" id="IPR002938">
    <property type="entry name" value="FAD-bd"/>
</dbReference>
<keyword evidence="4" id="KW-0560">Oxidoreductase</keyword>
<evidence type="ECO:0000256" key="4">
    <source>
        <dbReference type="ARBA" id="ARBA00023002"/>
    </source>
</evidence>
<dbReference type="InterPro" id="IPR036188">
    <property type="entry name" value="FAD/NAD-bd_sf"/>
</dbReference>
<dbReference type="GO" id="GO:0071949">
    <property type="term" value="F:FAD binding"/>
    <property type="evidence" value="ECO:0007669"/>
    <property type="project" value="InterPro"/>
</dbReference>
<comment type="cofactor">
    <cofactor evidence="1">
        <name>FAD</name>
        <dbReference type="ChEBI" id="CHEBI:57692"/>
    </cofactor>
</comment>